<comment type="catalytic activity">
    <reaction evidence="9">
        <text>L-lysyl-[protein] + acetyl-CoA = N(6)-acetyl-L-lysyl-[protein] + CoA + H(+)</text>
        <dbReference type="Rhea" id="RHEA:45948"/>
        <dbReference type="Rhea" id="RHEA-COMP:9752"/>
        <dbReference type="Rhea" id="RHEA-COMP:10731"/>
        <dbReference type="ChEBI" id="CHEBI:15378"/>
        <dbReference type="ChEBI" id="CHEBI:29969"/>
        <dbReference type="ChEBI" id="CHEBI:57287"/>
        <dbReference type="ChEBI" id="CHEBI:57288"/>
        <dbReference type="ChEBI" id="CHEBI:61930"/>
        <dbReference type="EC" id="2.3.1.48"/>
    </reaction>
</comment>
<evidence type="ECO:0000256" key="2">
    <source>
        <dbReference type="ARBA" id="ARBA00022679"/>
    </source>
</evidence>
<evidence type="ECO:0000256" key="4">
    <source>
        <dbReference type="ARBA" id="ARBA00022853"/>
    </source>
</evidence>
<dbReference type="PROSITE" id="PS51186">
    <property type="entry name" value="GNAT"/>
    <property type="match status" value="1"/>
</dbReference>
<proteinExistence type="inferred from homology"/>
<accession>K3X2Y0</accession>
<evidence type="ECO:0000313" key="13">
    <source>
        <dbReference type="EnsemblProtists" id="PYU1_T011579"/>
    </source>
</evidence>
<dbReference type="InterPro" id="IPR016181">
    <property type="entry name" value="Acyl_CoA_acyltransferase"/>
</dbReference>
<feature type="region of interest" description="Disordered" evidence="11">
    <location>
        <begin position="309"/>
        <end position="345"/>
    </location>
</feature>
<evidence type="ECO:0000256" key="8">
    <source>
        <dbReference type="ARBA" id="ARBA00026144"/>
    </source>
</evidence>
<dbReference type="GO" id="GO:0007059">
    <property type="term" value="P:chromosome segregation"/>
    <property type="evidence" value="ECO:0007669"/>
    <property type="project" value="UniProtKB-KW"/>
</dbReference>
<dbReference type="Pfam" id="PF00583">
    <property type="entry name" value="Acetyltransf_1"/>
    <property type="match status" value="1"/>
</dbReference>
<dbReference type="Proteomes" id="UP000019132">
    <property type="component" value="Unassembled WGS sequence"/>
</dbReference>
<evidence type="ECO:0000256" key="10">
    <source>
        <dbReference type="ARBA" id="ARBA00048848"/>
    </source>
</evidence>
<dbReference type="HOGENOM" id="CLU_817570_0_0_1"/>
<dbReference type="eggNOG" id="KOG3138">
    <property type="taxonomic scope" value="Eukaryota"/>
</dbReference>
<keyword evidence="14" id="KW-1185">Reference proteome</keyword>
<feature type="domain" description="N-acetyltransferase" evidence="12">
    <location>
        <begin position="118"/>
        <end position="273"/>
    </location>
</feature>
<evidence type="ECO:0000256" key="6">
    <source>
        <dbReference type="ARBA" id="ARBA00025774"/>
    </source>
</evidence>
<protein>
    <recommendedName>
        <fullName evidence="8">N-alpha-acetyltransferase 60</fullName>
        <ecNumber evidence="7">2.3.1.259</ecNumber>
        <ecNumber evidence="1">2.3.1.48</ecNumber>
    </recommendedName>
</protein>
<dbReference type="InterPro" id="IPR000182">
    <property type="entry name" value="GNAT_dom"/>
</dbReference>
<dbReference type="GO" id="GO:0004402">
    <property type="term" value="F:histone acetyltransferase activity"/>
    <property type="evidence" value="ECO:0007669"/>
    <property type="project" value="TreeGrafter"/>
</dbReference>
<evidence type="ECO:0000259" key="12">
    <source>
        <dbReference type="PROSITE" id="PS51186"/>
    </source>
</evidence>
<reference evidence="14" key="2">
    <citation type="submission" date="2010-04" db="EMBL/GenBank/DDBJ databases">
        <authorList>
            <person name="Buell R."/>
            <person name="Hamilton J."/>
            <person name="Hostetler J."/>
        </authorList>
    </citation>
    <scope>NUCLEOTIDE SEQUENCE [LARGE SCALE GENOMIC DNA]</scope>
    <source>
        <strain evidence="14">DAOM:BR144</strain>
    </source>
</reference>
<evidence type="ECO:0000256" key="7">
    <source>
        <dbReference type="ARBA" id="ARBA00026111"/>
    </source>
</evidence>
<reference evidence="14" key="1">
    <citation type="journal article" date="2010" name="Genome Biol.">
        <title>Genome sequence of the necrotrophic plant pathogen Pythium ultimum reveals original pathogenicity mechanisms and effector repertoire.</title>
        <authorList>
            <person name="Levesque C.A."/>
            <person name="Brouwer H."/>
            <person name="Cano L."/>
            <person name="Hamilton J.P."/>
            <person name="Holt C."/>
            <person name="Huitema E."/>
            <person name="Raffaele S."/>
            <person name="Robideau G.P."/>
            <person name="Thines M."/>
            <person name="Win J."/>
            <person name="Zerillo M.M."/>
            <person name="Beakes G.W."/>
            <person name="Boore J.L."/>
            <person name="Busam D."/>
            <person name="Dumas B."/>
            <person name="Ferriera S."/>
            <person name="Fuerstenberg S.I."/>
            <person name="Gachon C.M."/>
            <person name="Gaulin E."/>
            <person name="Govers F."/>
            <person name="Grenville-Briggs L."/>
            <person name="Horner N."/>
            <person name="Hostetler J."/>
            <person name="Jiang R.H."/>
            <person name="Johnson J."/>
            <person name="Krajaejun T."/>
            <person name="Lin H."/>
            <person name="Meijer H.J."/>
            <person name="Moore B."/>
            <person name="Morris P."/>
            <person name="Phuntmart V."/>
            <person name="Puiu D."/>
            <person name="Shetty J."/>
            <person name="Stajich J.E."/>
            <person name="Tripathy S."/>
            <person name="Wawra S."/>
            <person name="van West P."/>
            <person name="Whitty B.R."/>
            <person name="Coutinho P.M."/>
            <person name="Henrissat B."/>
            <person name="Martin F."/>
            <person name="Thomas P.D."/>
            <person name="Tyler B.M."/>
            <person name="De Vries R.P."/>
            <person name="Kamoun S."/>
            <person name="Yandell M."/>
            <person name="Tisserat N."/>
            <person name="Buell C.R."/>
        </authorList>
    </citation>
    <scope>NUCLEOTIDE SEQUENCE</scope>
    <source>
        <strain evidence="14">DAOM:BR144</strain>
    </source>
</reference>
<keyword evidence="4" id="KW-0156">Chromatin regulator</keyword>
<evidence type="ECO:0000256" key="3">
    <source>
        <dbReference type="ARBA" id="ARBA00022829"/>
    </source>
</evidence>
<comment type="catalytic activity">
    <reaction evidence="10">
        <text>N-terminal L-methionyl-[transmembrane protein] + acetyl-CoA = N-terminal N(alpha)-acetyl-L-methionyl-[transmembrane protein] + CoA + H(+)</text>
        <dbReference type="Rhea" id="RHEA:50604"/>
        <dbReference type="Rhea" id="RHEA-COMP:12745"/>
        <dbReference type="Rhea" id="RHEA-COMP:12746"/>
        <dbReference type="ChEBI" id="CHEBI:15378"/>
        <dbReference type="ChEBI" id="CHEBI:57287"/>
        <dbReference type="ChEBI" id="CHEBI:57288"/>
        <dbReference type="ChEBI" id="CHEBI:64731"/>
        <dbReference type="ChEBI" id="CHEBI:133414"/>
        <dbReference type="EC" id="2.3.1.259"/>
    </reaction>
</comment>
<dbReference type="PANTHER" id="PTHR14744">
    <property type="entry name" value="N-ALPHA-ACETYLTRANSFERASE 60"/>
    <property type="match status" value="1"/>
</dbReference>
<dbReference type="VEuPathDB" id="FungiDB:PYU1_G011553"/>
<dbReference type="STRING" id="431595.K3X2Y0"/>
<dbReference type="EC" id="2.3.1.48" evidence="1"/>
<dbReference type="CDD" id="cd04301">
    <property type="entry name" value="NAT_SF"/>
    <property type="match status" value="1"/>
</dbReference>
<organism evidence="13 14">
    <name type="scientific">Globisporangium ultimum (strain ATCC 200006 / CBS 805.95 / DAOM BR144)</name>
    <name type="common">Pythium ultimum</name>
    <dbReference type="NCBI Taxonomy" id="431595"/>
    <lineage>
        <taxon>Eukaryota</taxon>
        <taxon>Sar</taxon>
        <taxon>Stramenopiles</taxon>
        <taxon>Oomycota</taxon>
        <taxon>Peronosporomycetes</taxon>
        <taxon>Pythiales</taxon>
        <taxon>Pythiaceae</taxon>
        <taxon>Globisporangium</taxon>
    </lineage>
</organism>
<comment type="similarity">
    <text evidence="6">Belongs to the acetyltransferase family. NAA60 subfamily.</text>
</comment>
<dbReference type="GO" id="GO:0000139">
    <property type="term" value="C:Golgi membrane"/>
    <property type="evidence" value="ECO:0007669"/>
    <property type="project" value="TreeGrafter"/>
</dbReference>
<keyword evidence="5" id="KW-0012">Acyltransferase</keyword>
<dbReference type="SUPFAM" id="SSF55729">
    <property type="entry name" value="Acyl-CoA N-acyltransferases (Nat)"/>
    <property type="match status" value="1"/>
</dbReference>
<dbReference type="GO" id="GO:0120518">
    <property type="term" value="F:protein N-terminal-methionine acetyltransferase activity"/>
    <property type="evidence" value="ECO:0007669"/>
    <property type="project" value="UniProtKB-EC"/>
</dbReference>
<name>K3X2Y0_GLOUD</name>
<keyword evidence="3" id="KW-0159">Chromosome partition</keyword>
<dbReference type="EnsemblProtists" id="PYU1_T011579">
    <property type="protein sequence ID" value="PYU1_T011579"/>
    <property type="gene ID" value="PYU1_G011553"/>
</dbReference>
<dbReference type="InParanoid" id="K3X2Y0"/>
<evidence type="ECO:0000256" key="5">
    <source>
        <dbReference type="ARBA" id="ARBA00023315"/>
    </source>
</evidence>
<sequence length="345" mass="37714">MGGEAGVVALQIDALPAPPSTLSIASTATPVLPAYAPSAVSHKSHVRPSPPQHNHLHRDEHAAASNGEEGDRVIYFRKLVAEDVNQVRELHETWFPIRYNQSFYDGAVIGLWMETGGPLFAQLAVEVAPPASASTSSYNASAPAYTQYMAPRPQREHILGAVTASTLPLTKVEDPGLIASDDAVHTHVMYILTLGSRASVRRKGIASALLQECIDQAWRQPECGAVYLHVKADNISALRFYEKNGFRNLRYLQDYYMIDGVRHDAYLYIRYVNGAGPQTRWIEMITRPLLALFSIASSGWRKLVDGLSSDGHEDSDGKKKEDGHAAPASLRPLSTAKELTPSSCV</sequence>
<evidence type="ECO:0000256" key="9">
    <source>
        <dbReference type="ARBA" id="ARBA00048017"/>
    </source>
</evidence>
<evidence type="ECO:0000256" key="1">
    <source>
        <dbReference type="ARBA" id="ARBA00013184"/>
    </source>
</evidence>
<dbReference type="AlphaFoldDB" id="K3X2Y0"/>
<evidence type="ECO:0000313" key="14">
    <source>
        <dbReference type="Proteomes" id="UP000019132"/>
    </source>
</evidence>
<dbReference type="EC" id="2.3.1.259" evidence="7"/>
<feature type="compositionally biased region" description="Basic and acidic residues" evidence="11">
    <location>
        <begin position="310"/>
        <end position="324"/>
    </location>
</feature>
<evidence type="ECO:0000256" key="11">
    <source>
        <dbReference type="SAM" id="MobiDB-lite"/>
    </source>
</evidence>
<feature type="region of interest" description="Disordered" evidence="11">
    <location>
        <begin position="41"/>
        <end position="67"/>
    </location>
</feature>
<reference evidence="13" key="3">
    <citation type="submission" date="2015-02" db="UniProtKB">
        <authorList>
            <consortium name="EnsemblProtists"/>
        </authorList>
    </citation>
    <scope>IDENTIFICATION</scope>
    <source>
        <strain evidence="13">DAOM BR144</strain>
    </source>
</reference>
<dbReference type="OMA" id="RWIEMIT"/>
<dbReference type="EMBL" id="GL376571">
    <property type="status" value="NOT_ANNOTATED_CDS"/>
    <property type="molecule type" value="Genomic_DNA"/>
</dbReference>
<dbReference type="PANTHER" id="PTHR14744:SF15">
    <property type="entry name" value="N-ALPHA-ACETYLTRANSFERASE 60"/>
    <property type="match status" value="1"/>
</dbReference>
<dbReference type="Gene3D" id="3.40.630.30">
    <property type="match status" value="1"/>
</dbReference>
<keyword evidence="2" id="KW-0808">Transferase</keyword>
<dbReference type="InterPro" id="IPR045141">
    <property type="entry name" value="NAA60-like"/>
</dbReference>